<sequence>MGKRNGAGSLLSPPNLQWVCVIASAVLLIANGTSTQKSFLVPLFILQAPEEIFTWIKGENGVWAVFLALAFKLFYIFPKELELPLYAMLFVIVSPQQVVKLRGTQTGSVISLLIAGFLAFQHFSGVGIEILRKGFQQDSILATVCIICINLAPLMLLIGSKL</sequence>
<dbReference type="Pfam" id="PF05562">
    <property type="entry name" value="WCOR413"/>
    <property type="match status" value="1"/>
</dbReference>
<evidence type="ECO:0000313" key="7">
    <source>
        <dbReference type="EMBL" id="KAI3956140.1"/>
    </source>
</evidence>
<evidence type="ECO:0000256" key="6">
    <source>
        <dbReference type="SAM" id="Phobius"/>
    </source>
</evidence>
<dbReference type="EMBL" id="JAJJMB010001710">
    <property type="protein sequence ID" value="KAI3956140.1"/>
    <property type="molecule type" value="Genomic_DNA"/>
</dbReference>
<evidence type="ECO:0000256" key="3">
    <source>
        <dbReference type="ARBA" id="ARBA00022692"/>
    </source>
</evidence>
<feature type="transmembrane region" description="Helical" evidence="6">
    <location>
        <begin position="61"/>
        <end position="77"/>
    </location>
</feature>
<keyword evidence="3 6" id="KW-0812">Transmembrane</keyword>
<feature type="transmembrane region" description="Helical" evidence="6">
    <location>
        <begin position="140"/>
        <end position="159"/>
    </location>
</feature>
<dbReference type="GO" id="GO:0016020">
    <property type="term" value="C:membrane"/>
    <property type="evidence" value="ECO:0007669"/>
    <property type="project" value="UniProtKB-SubCell"/>
</dbReference>
<evidence type="ECO:0000256" key="1">
    <source>
        <dbReference type="ARBA" id="ARBA00004141"/>
    </source>
</evidence>
<accession>A0AAD4THH7</accession>
<evidence type="ECO:0000256" key="2">
    <source>
        <dbReference type="ARBA" id="ARBA00005852"/>
    </source>
</evidence>
<comment type="caution">
    <text evidence="7">The sequence shown here is derived from an EMBL/GenBank/DDBJ whole genome shotgun (WGS) entry which is preliminary data.</text>
</comment>
<comment type="similarity">
    <text evidence="2">Belongs to the Cold-regulated 413 protein family.</text>
</comment>
<keyword evidence="5 6" id="KW-0472">Membrane</keyword>
<dbReference type="InterPro" id="IPR008892">
    <property type="entry name" value="COR413"/>
</dbReference>
<dbReference type="Proteomes" id="UP001202328">
    <property type="component" value="Unassembled WGS sequence"/>
</dbReference>
<organism evidence="7 8">
    <name type="scientific">Papaver atlanticum</name>
    <dbReference type="NCBI Taxonomy" id="357466"/>
    <lineage>
        <taxon>Eukaryota</taxon>
        <taxon>Viridiplantae</taxon>
        <taxon>Streptophyta</taxon>
        <taxon>Embryophyta</taxon>
        <taxon>Tracheophyta</taxon>
        <taxon>Spermatophyta</taxon>
        <taxon>Magnoliopsida</taxon>
        <taxon>Ranunculales</taxon>
        <taxon>Papaveraceae</taxon>
        <taxon>Papaveroideae</taxon>
        <taxon>Papaver</taxon>
    </lineage>
</organism>
<feature type="transmembrane region" description="Helical" evidence="6">
    <location>
        <begin position="16"/>
        <end position="33"/>
    </location>
</feature>
<keyword evidence="8" id="KW-1185">Reference proteome</keyword>
<evidence type="ECO:0000256" key="5">
    <source>
        <dbReference type="ARBA" id="ARBA00023136"/>
    </source>
</evidence>
<keyword evidence="4 6" id="KW-1133">Transmembrane helix</keyword>
<proteinExistence type="inferred from homology"/>
<dbReference type="AlphaFoldDB" id="A0AAD4THH7"/>
<dbReference type="PANTHER" id="PTHR33596">
    <property type="entry name" value="COLD-REGULATED 413 PLASMA MEMBRANE PROTEIN 2"/>
    <property type="match status" value="1"/>
</dbReference>
<feature type="transmembrane region" description="Helical" evidence="6">
    <location>
        <begin position="108"/>
        <end position="128"/>
    </location>
</feature>
<comment type="subcellular location">
    <subcellularLocation>
        <location evidence="1">Membrane</location>
        <topology evidence="1">Multi-pass membrane protein</topology>
    </subcellularLocation>
</comment>
<name>A0AAD4THH7_9MAGN</name>
<protein>
    <submittedName>
        <fullName evidence="7">Uncharacterized protein</fullName>
    </submittedName>
</protein>
<dbReference type="PANTHER" id="PTHR33596:SF17">
    <property type="entry name" value="COLD-REGULATED 413 INNER MEMBRANE PROTEIN 1, CHLOROPLASTIC-RELATED"/>
    <property type="match status" value="1"/>
</dbReference>
<gene>
    <name evidence="7" type="ORF">MKW98_027454</name>
</gene>
<reference evidence="7" key="1">
    <citation type="submission" date="2022-04" db="EMBL/GenBank/DDBJ databases">
        <title>A functionally conserved STORR gene fusion in Papaver species that diverged 16.8 million years ago.</title>
        <authorList>
            <person name="Catania T."/>
        </authorList>
    </citation>
    <scope>NUCLEOTIDE SEQUENCE</scope>
    <source>
        <strain evidence="7">S-188037</strain>
    </source>
</reference>
<evidence type="ECO:0000256" key="4">
    <source>
        <dbReference type="ARBA" id="ARBA00022989"/>
    </source>
</evidence>
<evidence type="ECO:0000313" key="8">
    <source>
        <dbReference type="Proteomes" id="UP001202328"/>
    </source>
</evidence>